<name>A0A058ZF62_FONAL</name>
<reference evidence="2" key="1">
    <citation type="submission" date="2013-04" db="EMBL/GenBank/DDBJ databases">
        <title>The Genome Sequence of Fonticula alba ATCC 38817.</title>
        <authorList>
            <consortium name="The Broad Institute Genomics Platform"/>
            <person name="Russ C."/>
            <person name="Cuomo C."/>
            <person name="Burger G."/>
            <person name="Gray M.W."/>
            <person name="Holland P.W.H."/>
            <person name="King N."/>
            <person name="Lang F.B.F."/>
            <person name="Roger A.J."/>
            <person name="Ruiz-Trillo I."/>
            <person name="Brown M."/>
            <person name="Walker B."/>
            <person name="Young S."/>
            <person name="Zeng Q."/>
            <person name="Gargeya S."/>
            <person name="Fitzgerald M."/>
            <person name="Haas B."/>
            <person name="Abouelleil A."/>
            <person name="Allen A.W."/>
            <person name="Alvarado L."/>
            <person name="Arachchi H.M."/>
            <person name="Berlin A.M."/>
            <person name="Chapman S.B."/>
            <person name="Gainer-Dewar J."/>
            <person name="Goldberg J."/>
            <person name="Griggs A."/>
            <person name="Gujja S."/>
            <person name="Hansen M."/>
            <person name="Howarth C."/>
            <person name="Imamovic A."/>
            <person name="Ireland A."/>
            <person name="Larimer J."/>
            <person name="McCowan C."/>
            <person name="Murphy C."/>
            <person name="Pearson M."/>
            <person name="Poon T.W."/>
            <person name="Priest M."/>
            <person name="Roberts A."/>
            <person name="Saif S."/>
            <person name="Shea T."/>
            <person name="Sisk P."/>
            <person name="Sykes S."/>
            <person name="Wortman J."/>
            <person name="Nusbaum C."/>
            <person name="Birren B."/>
        </authorList>
    </citation>
    <scope>NUCLEOTIDE SEQUENCE [LARGE SCALE GENOMIC DNA]</scope>
    <source>
        <strain evidence="2">ATCC 38817</strain>
    </source>
</reference>
<accession>A0A058ZF62</accession>
<protein>
    <submittedName>
        <fullName evidence="2">Uncharacterized protein</fullName>
    </submittedName>
</protein>
<feature type="compositionally biased region" description="Basic and acidic residues" evidence="1">
    <location>
        <begin position="45"/>
        <end position="57"/>
    </location>
</feature>
<dbReference type="EMBL" id="KB932202">
    <property type="protein sequence ID" value="KCV72122.1"/>
    <property type="molecule type" value="Genomic_DNA"/>
</dbReference>
<keyword evidence="3" id="KW-1185">Reference proteome</keyword>
<feature type="compositionally biased region" description="Pro residues" evidence="1">
    <location>
        <begin position="10"/>
        <end position="21"/>
    </location>
</feature>
<dbReference type="RefSeq" id="XP_009493700.1">
    <property type="nucleotide sequence ID" value="XM_009495425.1"/>
</dbReference>
<dbReference type="Proteomes" id="UP000030693">
    <property type="component" value="Unassembled WGS sequence"/>
</dbReference>
<feature type="region of interest" description="Disordered" evidence="1">
    <location>
        <begin position="1"/>
        <end position="21"/>
    </location>
</feature>
<evidence type="ECO:0000256" key="1">
    <source>
        <dbReference type="SAM" id="MobiDB-lite"/>
    </source>
</evidence>
<proteinExistence type="predicted"/>
<feature type="compositionally biased region" description="Low complexity" evidence="1">
    <location>
        <begin position="62"/>
        <end position="71"/>
    </location>
</feature>
<organism evidence="2">
    <name type="scientific">Fonticula alba</name>
    <name type="common">Slime mold</name>
    <dbReference type="NCBI Taxonomy" id="691883"/>
    <lineage>
        <taxon>Eukaryota</taxon>
        <taxon>Rotosphaerida</taxon>
        <taxon>Fonticulaceae</taxon>
        <taxon>Fonticula</taxon>
    </lineage>
</organism>
<dbReference type="GeneID" id="20526253"/>
<dbReference type="AlphaFoldDB" id="A0A058ZF62"/>
<feature type="region of interest" description="Disordered" evidence="1">
    <location>
        <begin position="40"/>
        <end position="71"/>
    </location>
</feature>
<sequence length="112" mass="11441">MFPIALQAAPPGPADPISPGPPCEAWAGWRASSTVVRSSWRAMGHRKDDADDVEKPGHRLARAGPSSAPSPVAAVSRLPVHTGPVVVAAVAVAVAVAVVASTKHEHIHAPAE</sequence>
<evidence type="ECO:0000313" key="2">
    <source>
        <dbReference type="EMBL" id="KCV72122.1"/>
    </source>
</evidence>
<evidence type="ECO:0000313" key="3">
    <source>
        <dbReference type="Proteomes" id="UP000030693"/>
    </source>
</evidence>
<gene>
    <name evidence="2" type="ORF">H696_01528</name>
</gene>